<dbReference type="Gramene" id="mRNA:HanXRQr2_Chr14g0630151">
    <property type="protein sequence ID" value="mRNA:HanXRQr2_Chr14g0630151"/>
    <property type="gene ID" value="HanXRQr2_Chr14g0630151"/>
</dbReference>
<evidence type="ECO:0000313" key="3">
    <source>
        <dbReference type="Proteomes" id="UP000215914"/>
    </source>
</evidence>
<accession>A0A9K3E819</accession>
<feature type="compositionally biased region" description="Acidic residues" evidence="1">
    <location>
        <begin position="102"/>
        <end position="118"/>
    </location>
</feature>
<gene>
    <name evidence="2" type="ORF">HanXRQr2_Chr14g0630151</name>
</gene>
<comment type="caution">
    <text evidence="2">The sequence shown here is derived from an EMBL/GenBank/DDBJ whole genome shotgun (WGS) entry which is preliminary data.</text>
</comment>
<feature type="region of interest" description="Disordered" evidence="1">
    <location>
        <begin position="77"/>
        <end position="118"/>
    </location>
</feature>
<evidence type="ECO:0000256" key="1">
    <source>
        <dbReference type="SAM" id="MobiDB-lite"/>
    </source>
</evidence>
<dbReference type="Proteomes" id="UP000215914">
    <property type="component" value="Unassembled WGS sequence"/>
</dbReference>
<feature type="compositionally biased region" description="Basic residues" evidence="1">
    <location>
        <begin position="82"/>
        <end position="91"/>
    </location>
</feature>
<reference evidence="2" key="2">
    <citation type="submission" date="2020-06" db="EMBL/GenBank/DDBJ databases">
        <title>Helianthus annuus Genome sequencing and assembly Release 2.</title>
        <authorList>
            <person name="Gouzy J."/>
            <person name="Langlade N."/>
            <person name="Munos S."/>
        </authorList>
    </citation>
    <scope>NUCLEOTIDE SEQUENCE</scope>
    <source>
        <tissue evidence="2">Leaves</tissue>
    </source>
</reference>
<organism evidence="2 3">
    <name type="scientific">Helianthus annuus</name>
    <name type="common">Common sunflower</name>
    <dbReference type="NCBI Taxonomy" id="4232"/>
    <lineage>
        <taxon>Eukaryota</taxon>
        <taxon>Viridiplantae</taxon>
        <taxon>Streptophyta</taxon>
        <taxon>Embryophyta</taxon>
        <taxon>Tracheophyta</taxon>
        <taxon>Spermatophyta</taxon>
        <taxon>Magnoliopsida</taxon>
        <taxon>eudicotyledons</taxon>
        <taxon>Gunneridae</taxon>
        <taxon>Pentapetalae</taxon>
        <taxon>asterids</taxon>
        <taxon>campanulids</taxon>
        <taxon>Asterales</taxon>
        <taxon>Asteraceae</taxon>
        <taxon>Asteroideae</taxon>
        <taxon>Heliantheae alliance</taxon>
        <taxon>Heliantheae</taxon>
        <taxon>Helianthus</taxon>
    </lineage>
</organism>
<reference evidence="2" key="1">
    <citation type="journal article" date="2017" name="Nature">
        <title>The sunflower genome provides insights into oil metabolism, flowering and Asterid evolution.</title>
        <authorList>
            <person name="Badouin H."/>
            <person name="Gouzy J."/>
            <person name="Grassa C.J."/>
            <person name="Murat F."/>
            <person name="Staton S.E."/>
            <person name="Cottret L."/>
            <person name="Lelandais-Briere C."/>
            <person name="Owens G.L."/>
            <person name="Carrere S."/>
            <person name="Mayjonade B."/>
            <person name="Legrand L."/>
            <person name="Gill N."/>
            <person name="Kane N.C."/>
            <person name="Bowers J.E."/>
            <person name="Hubner S."/>
            <person name="Bellec A."/>
            <person name="Berard A."/>
            <person name="Berges H."/>
            <person name="Blanchet N."/>
            <person name="Boniface M.C."/>
            <person name="Brunel D."/>
            <person name="Catrice O."/>
            <person name="Chaidir N."/>
            <person name="Claudel C."/>
            <person name="Donnadieu C."/>
            <person name="Faraut T."/>
            <person name="Fievet G."/>
            <person name="Helmstetter N."/>
            <person name="King M."/>
            <person name="Knapp S.J."/>
            <person name="Lai Z."/>
            <person name="Le Paslier M.C."/>
            <person name="Lippi Y."/>
            <person name="Lorenzon L."/>
            <person name="Mandel J.R."/>
            <person name="Marage G."/>
            <person name="Marchand G."/>
            <person name="Marquand E."/>
            <person name="Bret-Mestries E."/>
            <person name="Morien E."/>
            <person name="Nambeesan S."/>
            <person name="Nguyen T."/>
            <person name="Pegot-Espagnet P."/>
            <person name="Pouilly N."/>
            <person name="Raftis F."/>
            <person name="Sallet E."/>
            <person name="Schiex T."/>
            <person name="Thomas J."/>
            <person name="Vandecasteele C."/>
            <person name="Vares D."/>
            <person name="Vear F."/>
            <person name="Vautrin S."/>
            <person name="Crespi M."/>
            <person name="Mangin B."/>
            <person name="Burke J.M."/>
            <person name="Salse J."/>
            <person name="Munos S."/>
            <person name="Vincourt P."/>
            <person name="Rieseberg L.H."/>
            <person name="Langlade N.B."/>
        </authorList>
    </citation>
    <scope>NUCLEOTIDE SEQUENCE</scope>
    <source>
        <tissue evidence="2">Leaves</tissue>
    </source>
</reference>
<dbReference type="EMBL" id="MNCJ02000329">
    <property type="protein sequence ID" value="KAF5767903.1"/>
    <property type="molecule type" value="Genomic_DNA"/>
</dbReference>
<dbReference type="AlphaFoldDB" id="A0A9K3E819"/>
<sequence>MGISKLWDKPDQDPILMRDGQDMSALDFIKSDDTSDVVFADVASTEYEDVVVRGSEHRFEGSDYVSMPNVKGLVKVPASKQSTRRSTRHKGVGQPSTSETIDLGDDLEVEDTEVPADV</sequence>
<name>A0A9K3E819_HELAN</name>
<evidence type="ECO:0000313" key="2">
    <source>
        <dbReference type="EMBL" id="KAF5767903.1"/>
    </source>
</evidence>
<proteinExistence type="predicted"/>
<protein>
    <submittedName>
        <fullName evidence="2">Uncharacterized protein</fullName>
    </submittedName>
</protein>
<keyword evidence="3" id="KW-1185">Reference proteome</keyword>